<dbReference type="PROSITE" id="PS00108">
    <property type="entry name" value="PROTEIN_KINASE_ST"/>
    <property type="match status" value="1"/>
</dbReference>
<feature type="compositionally biased region" description="Low complexity" evidence="10">
    <location>
        <begin position="240"/>
        <end position="251"/>
    </location>
</feature>
<dbReference type="EC" id="2.7.11.1" evidence="1"/>
<keyword evidence="4 9" id="KW-0547">Nucleotide-binding</keyword>
<dbReference type="Gene3D" id="3.30.200.20">
    <property type="entry name" value="Phosphorylase Kinase, domain 1"/>
    <property type="match status" value="1"/>
</dbReference>
<dbReference type="InterPro" id="IPR011009">
    <property type="entry name" value="Kinase-like_dom_sf"/>
</dbReference>
<evidence type="ECO:0000256" key="4">
    <source>
        <dbReference type="ARBA" id="ARBA00022741"/>
    </source>
</evidence>
<dbReference type="SUPFAM" id="SSF56112">
    <property type="entry name" value="Protein kinase-like (PK-like)"/>
    <property type="match status" value="1"/>
</dbReference>
<evidence type="ECO:0000256" key="3">
    <source>
        <dbReference type="ARBA" id="ARBA00022679"/>
    </source>
</evidence>
<accession>A0A835YI56</accession>
<sequence>MLKGTVKLPVAVQKRRKKRAKAPNPGIPADKQQQQIEDDYSASDEDYSDSEDEGTDDYKRGGYHPVNVGEKYKNGRYTVLKKLGWGHFSTVWLVHDAEADDYRALKIQKSAQHYTEAARDEITLLTQLRDGDPDNTKMCVRLYDNFEHSGPNGRHVCLVFEVLGDNLLSLIKRFDYKGIPIPVVRNLARQMLVALDYMHSQCDIIHTDFKPENVMLVDPLRDRTWVIPDPSQPIVPQPAAPAAQQPSAAAAGTGGGAAAAAAGGEGLTRNQRKKLKKKLKKVAAKKTDQGDSVAGDAGGDEDGSDVEETSSSMAVTGGDAEGQADAAEDTATGGANGAAAEAAGEGEAVAAANGGGGDAERVASGADTTTSGAGPNQLVITRPGLTDEQLRTAACKVVDFGNACWTYKQFTSDVQTRQYRCPEVILGAKYLTPADMWSFACVVFELVTGDLLFDPRSGDKWDRDEDHLALFIELLGRMPRKVFEKGKHARDYFNRNGELRHIKKLRFWPLDRVLVEKYKLSEEEAAGLTSFMLPMLRFVPEDRATAAEMLNHPWLRGEAAPQAQAEADTAARDDKRGGSRGSATPDRSRSASRSGADQDAEPATERGGRHSSRYTPGGSGGGGDRRGGGKGRSRSRSRSRSHSPGHRQGHREARYPARRFSHHDRRSRSRSWDERPKGGGGYRGSDWERDRSHRRSERDWERERERERDRRREGEGRRYHRF</sequence>
<comment type="catalytic activity">
    <reaction evidence="7">
        <text>L-threonyl-[protein] + ATP = O-phospho-L-threonyl-[protein] + ADP + H(+)</text>
        <dbReference type="Rhea" id="RHEA:46608"/>
        <dbReference type="Rhea" id="RHEA-COMP:11060"/>
        <dbReference type="Rhea" id="RHEA-COMP:11605"/>
        <dbReference type="ChEBI" id="CHEBI:15378"/>
        <dbReference type="ChEBI" id="CHEBI:30013"/>
        <dbReference type="ChEBI" id="CHEBI:30616"/>
        <dbReference type="ChEBI" id="CHEBI:61977"/>
        <dbReference type="ChEBI" id="CHEBI:456216"/>
        <dbReference type="EC" id="2.7.11.1"/>
    </reaction>
</comment>
<dbReference type="GO" id="GO:0004674">
    <property type="term" value="F:protein serine/threonine kinase activity"/>
    <property type="evidence" value="ECO:0007669"/>
    <property type="project" value="UniProtKB-KW"/>
</dbReference>
<evidence type="ECO:0000256" key="10">
    <source>
        <dbReference type="SAM" id="MobiDB-lite"/>
    </source>
</evidence>
<feature type="compositionally biased region" description="Basic residues" evidence="10">
    <location>
        <begin position="270"/>
        <end position="284"/>
    </location>
</feature>
<evidence type="ECO:0000313" key="12">
    <source>
        <dbReference type="EMBL" id="KAG2502244.1"/>
    </source>
</evidence>
<dbReference type="FunFam" id="3.30.200.20:FF:000770">
    <property type="entry name" value="SRSF protein kinase 2"/>
    <property type="match status" value="1"/>
</dbReference>
<dbReference type="GO" id="GO:0005524">
    <property type="term" value="F:ATP binding"/>
    <property type="evidence" value="ECO:0007669"/>
    <property type="project" value="UniProtKB-UniRule"/>
</dbReference>
<dbReference type="OrthoDB" id="2649at2759"/>
<evidence type="ECO:0000313" key="13">
    <source>
        <dbReference type="Proteomes" id="UP000612055"/>
    </source>
</evidence>
<feature type="compositionally biased region" description="Acidic residues" evidence="10">
    <location>
        <begin position="298"/>
        <end position="308"/>
    </location>
</feature>
<dbReference type="PROSITE" id="PS50011">
    <property type="entry name" value="PROTEIN_KINASE_DOM"/>
    <property type="match status" value="1"/>
</dbReference>
<keyword evidence="3" id="KW-0808">Transferase</keyword>
<evidence type="ECO:0000256" key="9">
    <source>
        <dbReference type="PROSITE-ProRule" id="PRU10141"/>
    </source>
</evidence>
<feature type="region of interest" description="Disordered" evidence="10">
    <location>
        <begin position="1"/>
        <end position="65"/>
    </location>
</feature>
<keyword evidence="13" id="KW-1185">Reference proteome</keyword>
<evidence type="ECO:0000256" key="7">
    <source>
        <dbReference type="ARBA" id="ARBA00047899"/>
    </source>
</evidence>
<dbReference type="EMBL" id="JAEHOE010000001">
    <property type="protein sequence ID" value="KAG2502244.1"/>
    <property type="molecule type" value="Genomic_DNA"/>
</dbReference>
<feature type="region of interest" description="Disordered" evidence="10">
    <location>
        <begin position="559"/>
        <end position="722"/>
    </location>
</feature>
<dbReference type="Pfam" id="PF00069">
    <property type="entry name" value="Pkinase"/>
    <property type="match status" value="2"/>
</dbReference>
<dbReference type="InterPro" id="IPR017441">
    <property type="entry name" value="Protein_kinase_ATP_BS"/>
</dbReference>
<name>A0A835YI56_9CHLO</name>
<reference evidence="12" key="1">
    <citation type="journal article" date="2020" name="bioRxiv">
        <title>Comparative genomics of Chlamydomonas.</title>
        <authorList>
            <person name="Craig R.J."/>
            <person name="Hasan A.R."/>
            <person name="Ness R.W."/>
            <person name="Keightley P.D."/>
        </authorList>
    </citation>
    <scope>NUCLEOTIDE SEQUENCE</scope>
    <source>
        <strain evidence="12">CCAP 11/70</strain>
    </source>
</reference>
<feature type="compositionally biased region" description="Pro residues" evidence="10">
    <location>
        <begin position="230"/>
        <end position="239"/>
    </location>
</feature>
<feature type="compositionally biased region" description="Acidic residues" evidence="10">
    <location>
        <begin position="36"/>
        <end position="55"/>
    </location>
</feature>
<keyword evidence="6 9" id="KW-0067">ATP-binding</keyword>
<dbReference type="AlphaFoldDB" id="A0A835YI56"/>
<organism evidence="12 13">
    <name type="scientific">Edaphochlamys debaryana</name>
    <dbReference type="NCBI Taxonomy" id="47281"/>
    <lineage>
        <taxon>Eukaryota</taxon>
        <taxon>Viridiplantae</taxon>
        <taxon>Chlorophyta</taxon>
        <taxon>core chlorophytes</taxon>
        <taxon>Chlorophyceae</taxon>
        <taxon>CS clade</taxon>
        <taxon>Chlamydomonadales</taxon>
        <taxon>Chlamydomonadales incertae sedis</taxon>
        <taxon>Edaphochlamys</taxon>
    </lineage>
</organism>
<evidence type="ECO:0000256" key="8">
    <source>
        <dbReference type="ARBA" id="ARBA00048679"/>
    </source>
</evidence>
<evidence type="ECO:0000256" key="1">
    <source>
        <dbReference type="ARBA" id="ARBA00012513"/>
    </source>
</evidence>
<evidence type="ECO:0000259" key="11">
    <source>
        <dbReference type="PROSITE" id="PS50011"/>
    </source>
</evidence>
<dbReference type="InterPro" id="IPR000719">
    <property type="entry name" value="Prot_kinase_dom"/>
</dbReference>
<evidence type="ECO:0000256" key="2">
    <source>
        <dbReference type="ARBA" id="ARBA00022527"/>
    </source>
</evidence>
<dbReference type="Gene3D" id="1.10.510.10">
    <property type="entry name" value="Transferase(Phosphotransferase) domain 1"/>
    <property type="match status" value="1"/>
</dbReference>
<dbReference type="PROSITE" id="PS00107">
    <property type="entry name" value="PROTEIN_KINASE_ATP"/>
    <property type="match status" value="1"/>
</dbReference>
<dbReference type="PANTHER" id="PTHR47634">
    <property type="entry name" value="PROTEIN KINASE DOMAIN-CONTAINING PROTEIN-RELATED"/>
    <property type="match status" value="1"/>
</dbReference>
<dbReference type="FunFam" id="1.10.510.10:FF:000339">
    <property type="entry name" value="Serine/threonine-protein kinase SRPK-like protein"/>
    <property type="match status" value="1"/>
</dbReference>
<feature type="compositionally biased region" description="Basic and acidic residues" evidence="10">
    <location>
        <begin position="685"/>
        <end position="722"/>
    </location>
</feature>
<evidence type="ECO:0000256" key="5">
    <source>
        <dbReference type="ARBA" id="ARBA00022777"/>
    </source>
</evidence>
<dbReference type="Proteomes" id="UP000612055">
    <property type="component" value="Unassembled WGS sequence"/>
</dbReference>
<feature type="binding site" evidence="9">
    <location>
        <position position="106"/>
    </location>
    <ligand>
        <name>ATP</name>
        <dbReference type="ChEBI" id="CHEBI:30616"/>
    </ligand>
</feature>
<dbReference type="InterPro" id="IPR051334">
    <property type="entry name" value="SRPK"/>
</dbReference>
<keyword evidence="5" id="KW-0418">Kinase</keyword>
<feature type="domain" description="Protein kinase" evidence="11">
    <location>
        <begin position="77"/>
        <end position="555"/>
    </location>
</feature>
<protein>
    <recommendedName>
        <fullName evidence="1">non-specific serine/threonine protein kinase</fullName>
        <ecNumber evidence="1">2.7.11.1</ecNumber>
    </recommendedName>
</protein>
<feature type="compositionally biased region" description="Low complexity" evidence="10">
    <location>
        <begin position="309"/>
        <end position="352"/>
    </location>
</feature>
<dbReference type="PANTHER" id="PTHR47634:SF9">
    <property type="entry name" value="PROTEIN KINASE DOMAIN-CONTAINING PROTEIN-RELATED"/>
    <property type="match status" value="1"/>
</dbReference>
<feature type="compositionally biased region" description="Basic residues" evidence="10">
    <location>
        <begin position="628"/>
        <end position="649"/>
    </location>
</feature>
<dbReference type="SMART" id="SM00220">
    <property type="entry name" value="S_TKc"/>
    <property type="match status" value="1"/>
</dbReference>
<dbReference type="GO" id="GO:0000245">
    <property type="term" value="P:spliceosomal complex assembly"/>
    <property type="evidence" value="ECO:0007669"/>
    <property type="project" value="TreeGrafter"/>
</dbReference>
<comment type="caution">
    <text evidence="12">The sequence shown here is derived from an EMBL/GenBank/DDBJ whole genome shotgun (WGS) entry which is preliminary data.</text>
</comment>
<dbReference type="InterPro" id="IPR008271">
    <property type="entry name" value="Ser/Thr_kinase_AS"/>
</dbReference>
<feature type="compositionally biased region" description="Low complexity" evidence="10">
    <location>
        <begin position="559"/>
        <end position="568"/>
    </location>
</feature>
<proteinExistence type="predicted"/>
<keyword evidence="2" id="KW-0723">Serine/threonine-protein kinase</keyword>
<feature type="region of interest" description="Disordered" evidence="10">
    <location>
        <begin position="228"/>
        <end position="380"/>
    </location>
</feature>
<dbReference type="CDD" id="cd14136">
    <property type="entry name" value="STKc_SRPK"/>
    <property type="match status" value="1"/>
</dbReference>
<comment type="catalytic activity">
    <reaction evidence="8">
        <text>L-seryl-[protein] + ATP = O-phospho-L-seryl-[protein] + ADP + H(+)</text>
        <dbReference type="Rhea" id="RHEA:17989"/>
        <dbReference type="Rhea" id="RHEA-COMP:9863"/>
        <dbReference type="Rhea" id="RHEA-COMP:11604"/>
        <dbReference type="ChEBI" id="CHEBI:15378"/>
        <dbReference type="ChEBI" id="CHEBI:29999"/>
        <dbReference type="ChEBI" id="CHEBI:30616"/>
        <dbReference type="ChEBI" id="CHEBI:83421"/>
        <dbReference type="ChEBI" id="CHEBI:456216"/>
        <dbReference type="EC" id="2.7.11.1"/>
    </reaction>
</comment>
<dbReference type="GO" id="GO:0050684">
    <property type="term" value="P:regulation of mRNA processing"/>
    <property type="evidence" value="ECO:0007669"/>
    <property type="project" value="TreeGrafter"/>
</dbReference>
<feature type="compositionally biased region" description="Basic residues" evidence="10">
    <location>
        <begin position="656"/>
        <end position="669"/>
    </location>
</feature>
<gene>
    <name evidence="12" type="ORF">HYH03_000730</name>
</gene>
<evidence type="ECO:0000256" key="6">
    <source>
        <dbReference type="ARBA" id="ARBA00022840"/>
    </source>
</evidence>